<evidence type="ECO:0000256" key="1">
    <source>
        <dbReference type="SAM" id="MobiDB-lite"/>
    </source>
</evidence>
<feature type="region of interest" description="Disordered" evidence="1">
    <location>
        <begin position="781"/>
        <end position="812"/>
    </location>
</feature>
<feature type="compositionally biased region" description="Polar residues" evidence="1">
    <location>
        <begin position="458"/>
        <end position="472"/>
    </location>
</feature>
<feature type="compositionally biased region" description="Basic and acidic residues" evidence="1">
    <location>
        <begin position="580"/>
        <end position="594"/>
    </location>
</feature>
<evidence type="ECO:0000313" key="3">
    <source>
        <dbReference type="RefSeq" id="XP_005090305.1"/>
    </source>
</evidence>
<feature type="region of interest" description="Disordered" evidence="1">
    <location>
        <begin position="842"/>
        <end position="875"/>
    </location>
</feature>
<protein>
    <submittedName>
        <fullName evidence="3">Uncharacterized protein LOC101851164</fullName>
    </submittedName>
</protein>
<sequence length="1013" mass="112671">MRVLLKLNQRTAAVDNISVDDKCYPLVGGVHPYSEGGGQAEDSPLTNKPAVWFKTLALDAVYIDCNRRHIFWTPVEQMVEAEGVDGVQMRRKSSACSDMPRGVPDLEFVSNSARPLVDDSSLYDFDPSYNEMMNKCFDLTDRYFRKSLSGSAFRAALAMLLHVYILPSVNFRLEDVYSLTRCQSLIEERMAKAEQTIMVHAQSLDMLTKCLTTLKGNILHRERVDSEKYLEKCDREFLNVFLHKVEEDVQNVNFQLEAEQSKVNWAKGHNESKAKLKQLAHRRNELFSEVQPLIAAREAIKNVIQRRNLSKTRKKKVGVVANCFHSVFVELVRRIKGEETSLGTVVSVKVNIVGAREATIKAIRDLDNNNRNSERTTRFEPDDFVDYHLNGRTLVEKSDSWLSFDERVGRVMASPHSNAAKIHTQGCENLRRKVDMALSEFHLSVGIVEGKDADTCADTPSGSADSQSSPDTVSVLLRPKNLSVVDRERRSGSVFDQKSIVSPEDAVVNNVDSSSSDHSSCNDSQPPLVEAAAETSLPPPAEGTDEEKGAPGGDLGRASVHSTPALNFADDHFIESASGQEEKILRPLHRDRGRGNVATTTTGSYTPQAALSRSYDILMKDIEKLKGEIKMHFREVTESLGAELEGTTPFPGRENEQREQLWRTYEKFFCEEMLSDLLALYAEALAPCSQEAYRALSSMSLFSLIGADKMLDALFGEGSSSAMACQNVPAPEGEDCERISMARTLSCLSVDMKHCSIGDLYSLANADSNDLTRRFNLDKSADGISSSSSSSESGVGSRVSDPRDDETIAGFSDSLEKSSNLSKRLSASCSNIRLDVEAGDAEYSASPPRRESHSSENLAAGVRSPEVVESPERTSQRDKGVQFLDTFLGLFRKQIKKCLDSNGFLDKVRYITRAVEEMNWHMSQVYGPDHQSVCDDIITMLVLALSNMPEDLFIGLFVNLRLLVDVLPPFLNGTLWDYNLVCLYASYDFLFSKKVCESVDRKYPGSIKVKLSV</sequence>
<name>A0ABM0JC58_APLCA</name>
<proteinExistence type="predicted"/>
<dbReference type="Proteomes" id="UP000694888">
    <property type="component" value="Unplaced"/>
</dbReference>
<reference evidence="3" key="1">
    <citation type="submission" date="2025-08" db="UniProtKB">
        <authorList>
            <consortium name="RefSeq"/>
        </authorList>
    </citation>
    <scope>IDENTIFICATION</scope>
</reference>
<feature type="region of interest" description="Disordered" evidence="1">
    <location>
        <begin position="580"/>
        <end position="605"/>
    </location>
</feature>
<gene>
    <name evidence="3" type="primary">LOC101851164</name>
</gene>
<feature type="region of interest" description="Disordered" evidence="1">
    <location>
        <begin position="454"/>
        <end position="474"/>
    </location>
</feature>
<dbReference type="GeneID" id="101851164"/>
<feature type="compositionally biased region" description="Low complexity" evidence="1">
    <location>
        <begin position="785"/>
        <end position="799"/>
    </location>
</feature>
<evidence type="ECO:0000313" key="2">
    <source>
        <dbReference type="Proteomes" id="UP000694888"/>
    </source>
</evidence>
<keyword evidence="2" id="KW-1185">Reference proteome</keyword>
<accession>A0ABM0JC58</accession>
<dbReference type="RefSeq" id="XP_005090305.1">
    <property type="nucleotide sequence ID" value="XM_005090248.3"/>
</dbReference>
<feature type="compositionally biased region" description="Low complexity" evidence="1">
    <location>
        <begin position="509"/>
        <end position="524"/>
    </location>
</feature>
<organism evidence="2 3">
    <name type="scientific">Aplysia californica</name>
    <name type="common">California sea hare</name>
    <dbReference type="NCBI Taxonomy" id="6500"/>
    <lineage>
        <taxon>Eukaryota</taxon>
        <taxon>Metazoa</taxon>
        <taxon>Spiralia</taxon>
        <taxon>Lophotrochozoa</taxon>
        <taxon>Mollusca</taxon>
        <taxon>Gastropoda</taxon>
        <taxon>Heterobranchia</taxon>
        <taxon>Euthyneura</taxon>
        <taxon>Tectipleura</taxon>
        <taxon>Aplysiida</taxon>
        <taxon>Aplysioidea</taxon>
        <taxon>Aplysiidae</taxon>
        <taxon>Aplysia</taxon>
    </lineage>
</organism>
<feature type="region of interest" description="Disordered" evidence="1">
    <location>
        <begin position="509"/>
        <end position="561"/>
    </location>
</feature>